<dbReference type="FunFam" id="3.30.730.10:FF:000001">
    <property type="entry name" value="Ethylene-responsive transcription factor 2"/>
    <property type="match status" value="1"/>
</dbReference>
<dbReference type="GO" id="GO:0005634">
    <property type="term" value="C:nucleus"/>
    <property type="evidence" value="ECO:0007669"/>
    <property type="project" value="UniProtKB-SubCell"/>
</dbReference>
<evidence type="ECO:0000313" key="8">
    <source>
        <dbReference type="EMBL" id="KMZ66722.1"/>
    </source>
</evidence>
<evidence type="ECO:0000256" key="1">
    <source>
        <dbReference type="ARBA" id="ARBA00004123"/>
    </source>
</evidence>
<keyword evidence="5" id="KW-0539">Nucleus</keyword>
<dbReference type="InterPro" id="IPR016177">
    <property type="entry name" value="DNA-bd_dom_sf"/>
</dbReference>
<evidence type="ECO:0000256" key="3">
    <source>
        <dbReference type="ARBA" id="ARBA00023125"/>
    </source>
</evidence>
<feature type="region of interest" description="Disordered" evidence="6">
    <location>
        <begin position="182"/>
        <end position="225"/>
    </location>
</feature>
<feature type="compositionally biased region" description="Polar residues" evidence="6">
    <location>
        <begin position="182"/>
        <end position="193"/>
    </location>
</feature>
<keyword evidence="9" id="KW-1185">Reference proteome</keyword>
<dbReference type="CDD" id="cd00018">
    <property type="entry name" value="AP2"/>
    <property type="match status" value="1"/>
</dbReference>
<dbReference type="SUPFAM" id="SSF54171">
    <property type="entry name" value="DNA-binding domain"/>
    <property type="match status" value="1"/>
</dbReference>
<reference evidence="9" key="1">
    <citation type="journal article" date="2016" name="Nature">
        <title>The genome of the seagrass Zostera marina reveals angiosperm adaptation to the sea.</title>
        <authorList>
            <person name="Olsen J.L."/>
            <person name="Rouze P."/>
            <person name="Verhelst B."/>
            <person name="Lin Y.-C."/>
            <person name="Bayer T."/>
            <person name="Collen J."/>
            <person name="Dattolo E."/>
            <person name="De Paoli E."/>
            <person name="Dittami S."/>
            <person name="Maumus F."/>
            <person name="Michel G."/>
            <person name="Kersting A."/>
            <person name="Lauritano C."/>
            <person name="Lohaus R."/>
            <person name="Toepel M."/>
            <person name="Tonon T."/>
            <person name="Vanneste K."/>
            <person name="Amirebrahimi M."/>
            <person name="Brakel J."/>
            <person name="Bostroem C."/>
            <person name="Chovatia M."/>
            <person name="Grimwood J."/>
            <person name="Jenkins J.W."/>
            <person name="Jueterbock A."/>
            <person name="Mraz A."/>
            <person name="Stam W.T."/>
            <person name="Tice H."/>
            <person name="Bornberg-Bauer E."/>
            <person name="Green P.J."/>
            <person name="Pearson G.A."/>
            <person name="Procaccini G."/>
            <person name="Duarte C.M."/>
            <person name="Schmutz J."/>
            <person name="Reusch T.B.H."/>
            <person name="Van de Peer Y."/>
        </authorList>
    </citation>
    <scope>NUCLEOTIDE SEQUENCE [LARGE SCALE GENOMIC DNA]</scope>
    <source>
        <strain evidence="9">cv. Finnish</strain>
    </source>
</reference>
<dbReference type="STRING" id="29655.A0A0K9PER1"/>
<dbReference type="InterPro" id="IPR036955">
    <property type="entry name" value="AP2/ERF_dom_sf"/>
</dbReference>
<dbReference type="GO" id="GO:0009873">
    <property type="term" value="P:ethylene-activated signaling pathway"/>
    <property type="evidence" value="ECO:0007669"/>
    <property type="project" value="InterPro"/>
</dbReference>
<accession>A0A0K9PER1</accession>
<dbReference type="PANTHER" id="PTHR31190:SF287">
    <property type="entry name" value="DEVELOPMENT RELATED ERF PROTEIN"/>
    <property type="match status" value="1"/>
</dbReference>
<dbReference type="SMART" id="SM00380">
    <property type="entry name" value="AP2"/>
    <property type="match status" value="1"/>
</dbReference>
<dbReference type="Pfam" id="PF00847">
    <property type="entry name" value="AP2"/>
    <property type="match status" value="1"/>
</dbReference>
<dbReference type="Gene3D" id="3.30.730.10">
    <property type="entry name" value="AP2/ERF domain"/>
    <property type="match status" value="1"/>
</dbReference>
<keyword evidence="4" id="KW-0804">Transcription</keyword>
<comment type="caution">
    <text evidence="8">The sequence shown here is derived from an EMBL/GenBank/DDBJ whole genome shotgun (WGS) entry which is preliminary data.</text>
</comment>
<evidence type="ECO:0000256" key="6">
    <source>
        <dbReference type="SAM" id="MobiDB-lite"/>
    </source>
</evidence>
<dbReference type="Proteomes" id="UP000036987">
    <property type="component" value="Unassembled WGS sequence"/>
</dbReference>
<sequence>MLLKWTHQVTFISINKDSCVFTNYSESLETTTMPISSIDQTVATLDSIRRHLLDDTADFPAPYDSMVVCDILNNARARSSRWVPNSLNENHKMVVKEERELVATAPPPAAVTEVKKSKVVKAKQYRGVRRRPWGKFASEIRDPAKNGARVWLGTFETAEDAAMAYDRAAFRMRGSRAMLNFPNSVGTDSHTVLKSSSSGSGKRASPEPQSSSETENKRKKIESGWNQVPARTVQFGLGFRRI</sequence>
<evidence type="ECO:0000313" key="9">
    <source>
        <dbReference type="Proteomes" id="UP000036987"/>
    </source>
</evidence>
<gene>
    <name evidence="8" type="ORF">ZOSMA_28G00820</name>
</gene>
<keyword evidence="3" id="KW-0238">DNA-binding</keyword>
<protein>
    <submittedName>
        <fullName evidence="8">Ethylene-responsive transcription factor 2</fullName>
    </submittedName>
</protein>
<dbReference type="InterPro" id="IPR001471">
    <property type="entry name" value="AP2/ERF_dom"/>
</dbReference>
<evidence type="ECO:0000256" key="5">
    <source>
        <dbReference type="ARBA" id="ARBA00023242"/>
    </source>
</evidence>
<dbReference type="GO" id="GO:0003677">
    <property type="term" value="F:DNA binding"/>
    <property type="evidence" value="ECO:0007669"/>
    <property type="project" value="UniProtKB-KW"/>
</dbReference>
<keyword evidence="2" id="KW-0805">Transcription regulation</keyword>
<proteinExistence type="predicted"/>
<evidence type="ECO:0000256" key="2">
    <source>
        <dbReference type="ARBA" id="ARBA00023015"/>
    </source>
</evidence>
<dbReference type="GO" id="GO:0003700">
    <property type="term" value="F:DNA-binding transcription factor activity"/>
    <property type="evidence" value="ECO:0007669"/>
    <property type="project" value="InterPro"/>
</dbReference>
<dbReference type="PRINTS" id="PR00367">
    <property type="entry name" value="ETHRSPELEMNT"/>
</dbReference>
<dbReference type="PANTHER" id="PTHR31190">
    <property type="entry name" value="DNA-BINDING DOMAIN"/>
    <property type="match status" value="1"/>
</dbReference>
<evidence type="ECO:0000256" key="4">
    <source>
        <dbReference type="ARBA" id="ARBA00023163"/>
    </source>
</evidence>
<organism evidence="8 9">
    <name type="scientific">Zostera marina</name>
    <name type="common">Eelgrass</name>
    <dbReference type="NCBI Taxonomy" id="29655"/>
    <lineage>
        <taxon>Eukaryota</taxon>
        <taxon>Viridiplantae</taxon>
        <taxon>Streptophyta</taxon>
        <taxon>Embryophyta</taxon>
        <taxon>Tracheophyta</taxon>
        <taxon>Spermatophyta</taxon>
        <taxon>Magnoliopsida</taxon>
        <taxon>Liliopsida</taxon>
        <taxon>Zosteraceae</taxon>
        <taxon>Zostera</taxon>
    </lineage>
</organism>
<name>A0A0K9PER1_ZOSMR</name>
<dbReference type="AlphaFoldDB" id="A0A0K9PER1"/>
<dbReference type="OrthoDB" id="550883at2759"/>
<comment type="subcellular location">
    <subcellularLocation>
        <location evidence="1">Nucleus</location>
    </subcellularLocation>
</comment>
<dbReference type="OMA" id="HPCELSS"/>
<feature type="domain" description="AP2/ERF" evidence="7">
    <location>
        <begin position="124"/>
        <end position="182"/>
    </location>
</feature>
<dbReference type="PROSITE" id="PS51032">
    <property type="entry name" value="AP2_ERF"/>
    <property type="match status" value="1"/>
</dbReference>
<dbReference type="InterPro" id="IPR044808">
    <property type="entry name" value="ERF_plant"/>
</dbReference>
<dbReference type="EMBL" id="LFYR01000958">
    <property type="protein sequence ID" value="KMZ66722.1"/>
    <property type="molecule type" value="Genomic_DNA"/>
</dbReference>
<evidence type="ECO:0000259" key="7">
    <source>
        <dbReference type="PROSITE" id="PS51032"/>
    </source>
</evidence>